<evidence type="ECO:0000256" key="1">
    <source>
        <dbReference type="SAM" id="MobiDB-lite"/>
    </source>
</evidence>
<dbReference type="EMBL" id="KV441393">
    <property type="protein sequence ID" value="OAF59573.1"/>
    <property type="molecule type" value="Genomic_DNA"/>
</dbReference>
<feature type="compositionally biased region" description="Basic and acidic residues" evidence="1">
    <location>
        <begin position="180"/>
        <end position="196"/>
    </location>
</feature>
<sequence>MVARKNLGIAERETLIAQAVLDVKSGKYKSAYHAEKVLGLPKSSVTRRVNGGLTTFPNSLAQQNLSGAQEKILLKCTTLRTANALLTTTINGSGGPSTPVWAYIQKLTVASEQLQTSIVYQLDASNLRLVMKRCAVRTKGKRVILKGHFHVSTQELCDVVVEVEKATQNLSKKKRKTKDKRVSSDDEIDEYIKEEAGEQSESDSGSWDALGVRL</sequence>
<dbReference type="Proteomes" id="UP000077154">
    <property type="component" value="Unassembled WGS sequence"/>
</dbReference>
<dbReference type="RefSeq" id="XP_024324856.1">
    <property type="nucleotide sequence ID" value="XM_024467673.1"/>
</dbReference>
<evidence type="ECO:0000313" key="2">
    <source>
        <dbReference type="EMBL" id="OAF59573.1"/>
    </source>
</evidence>
<dbReference type="AlphaFoldDB" id="A0A177AEG6"/>
<protein>
    <submittedName>
        <fullName evidence="2">Uncharacterized protein</fullName>
    </submittedName>
</protein>
<accession>A0A177AEG6</accession>
<reference evidence="2" key="1">
    <citation type="submission" date="2016-03" db="EMBL/GenBank/DDBJ databases">
        <title>Updated assembly of Pseudogymnoascus destructans, the fungus causing white-nose syndrome of bats.</title>
        <authorList>
            <person name="Palmer J.M."/>
            <person name="Drees K.P."/>
            <person name="Foster J.T."/>
            <person name="Lindner D.L."/>
        </authorList>
    </citation>
    <scope>NUCLEOTIDE SEQUENCE [LARGE SCALE GENOMIC DNA]</scope>
    <source>
        <strain evidence="2">20631-21</strain>
    </source>
</reference>
<dbReference type="GeneID" id="36287109"/>
<feature type="region of interest" description="Disordered" evidence="1">
    <location>
        <begin position="170"/>
        <end position="214"/>
    </location>
</feature>
<dbReference type="VEuPathDB" id="FungiDB:GMDG_08186"/>
<name>A0A177AEG6_9PEZI</name>
<organism evidence="2">
    <name type="scientific">Pseudogymnoascus destructans</name>
    <dbReference type="NCBI Taxonomy" id="655981"/>
    <lineage>
        <taxon>Eukaryota</taxon>
        <taxon>Fungi</taxon>
        <taxon>Dikarya</taxon>
        <taxon>Ascomycota</taxon>
        <taxon>Pezizomycotina</taxon>
        <taxon>Leotiomycetes</taxon>
        <taxon>Thelebolales</taxon>
        <taxon>Thelebolaceae</taxon>
        <taxon>Pseudogymnoascus</taxon>
    </lineage>
</organism>
<dbReference type="OrthoDB" id="5425890at2759"/>
<gene>
    <name evidence="2" type="ORF">VC83_04036</name>
</gene>
<proteinExistence type="predicted"/>